<evidence type="ECO:0000256" key="3">
    <source>
        <dbReference type="ARBA" id="ARBA00022989"/>
    </source>
</evidence>
<organism evidence="11 13">
    <name type="scientific">Hydra vulgaris</name>
    <name type="common">Hydra</name>
    <name type="synonym">Hydra attenuata</name>
    <dbReference type="NCBI Taxonomy" id="6087"/>
    <lineage>
        <taxon>Eukaryota</taxon>
        <taxon>Metazoa</taxon>
        <taxon>Cnidaria</taxon>
        <taxon>Hydrozoa</taxon>
        <taxon>Hydroidolina</taxon>
        <taxon>Anthoathecata</taxon>
        <taxon>Aplanulata</taxon>
        <taxon>Hydridae</taxon>
        <taxon>Hydra</taxon>
    </lineage>
</organism>
<dbReference type="PROSITE" id="PS50262">
    <property type="entry name" value="G_PROTEIN_RECEP_F1_2"/>
    <property type="match status" value="1"/>
</dbReference>
<keyword evidence="2 8" id="KW-0812">Transmembrane</keyword>
<keyword evidence="6 8" id="KW-0675">Receptor</keyword>
<feature type="transmembrane region" description="Helical" evidence="9">
    <location>
        <begin position="63"/>
        <end position="86"/>
    </location>
</feature>
<evidence type="ECO:0000256" key="9">
    <source>
        <dbReference type="SAM" id="Phobius"/>
    </source>
</evidence>
<feature type="transmembrane region" description="Helical" evidence="9">
    <location>
        <begin position="145"/>
        <end position="164"/>
    </location>
</feature>
<dbReference type="PRINTS" id="PR00237">
    <property type="entry name" value="GPCRRHODOPSN"/>
</dbReference>
<feature type="transmembrane region" description="Helical" evidence="9">
    <location>
        <begin position="184"/>
        <end position="206"/>
    </location>
</feature>
<dbReference type="InterPro" id="IPR017452">
    <property type="entry name" value="GPCR_Rhodpsn_7TM"/>
</dbReference>
<dbReference type="CDD" id="cd00637">
    <property type="entry name" value="7tm_classA_rhodopsin-like"/>
    <property type="match status" value="1"/>
</dbReference>
<comment type="similarity">
    <text evidence="8">Belongs to the G-protein coupled receptor 1 family.</text>
</comment>
<evidence type="ECO:0000313" key="12">
    <source>
        <dbReference type="RefSeq" id="XP_065643920.1"/>
    </source>
</evidence>
<dbReference type="RefSeq" id="XP_065643921.1">
    <property type="nucleotide sequence ID" value="XM_065787849.1"/>
</dbReference>
<name>A0ABM4B503_HYDVU</name>
<keyword evidence="3 9" id="KW-1133">Transmembrane helix</keyword>
<keyword evidence="7 8" id="KW-0807">Transducer</keyword>
<reference evidence="11 12" key="1">
    <citation type="submission" date="2025-05" db="UniProtKB">
        <authorList>
            <consortium name="RefSeq"/>
        </authorList>
    </citation>
    <scope>NUCLEOTIDE SEQUENCE [LARGE SCALE GENOMIC DNA]</scope>
</reference>
<dbReference type="Pfam" id="PF00001">
    <property type="entry name" value="7tm_1"/>
    <property type="match status" value="1"/>
</dbReference>
<sequence>MISNLTAKRNISSLNLFEEITLSEWCLIAAFALILITGVFGNAFVIYVFGFKRKSNHRSTTDCLILYLGIIDFLTSFFNPLLYIYWTITKYQRWDFGNLGCQIIPSIGPIMTSVSSGLLLILAIDRYIAIVTPFYGQLTQKTVTMAFIVDIFLSILSFLHYIFALRIHPAYGFCYIPNMADYKYGLPNCSFIILRLSLFSIVFGFTNIKIFRTLKKCSGNIKSKEVRVERLKQTKKITVVLLTMGLVFILLVFPRELFYLVIHITLIDGKKNAAKFTNTLMVINSWLKVAHTANSCANVFIYSHMQTKYRKQIIQILASFGCCKKTLSRQSISVSIISYIRDRGRFSSRNYRQEFKKILLIQEEDSISSADAVFFQRAQQWKVKV</sequence>
<feature type="transmembrane region" description="Helical" evidence="9">
    <location>
        <begin position="27"/>
        <end position="51"/>
    </location>
</feature>
<evidence type="ECO:0000313" key="13">
    <source>
        <dbReference type="RefSeq" id="XP_065643921.1"/>
    </source>
</evidence>
<evidence type="ECO:0000259" key="10">
    <source>
        <dbReference type="PROSITE" id="PS50262"/>
    </source>
</evidence>
<comment type="subcellular location">
    <subcellularLocation>
        <location evidence="1">Membrane</location>
        <topology evidence="1">Multi-pass membrane protein</topology>
    </subcellularLocation>
</comment>
<evidence type="ECO:0000256" key="2">
    <source>
        <dbReference type="ARBA" id="ARBA00022692"/>
    </source>
</evidence>
<keyword evidence="5 9" id="KW-0472">Membrane</keyword>
<dbReference type="PANTHER" id="PTHR45695:SF9">
    <property type="entry name" value="LEUCOKININ RECEPTOR"/>
    <property type="match status" value="1"/>
</dbReference>
<protein>
    <submittedName>
        <fullName evidence="12 13">Formyl peptide receptor-related sequence 6</fullName>
    </submittedName>
</protein>
<dbReference type="Proteomes" id="UP001652625">
    <property type="component" value="Chromosome 01"/>
</dbReference>
<dbReference type="GeneID" id="105843828"/>
<evidence type="ECO:0000256" key="1">
    <source>
        <dbReference type="ARBA" id="ARBA00004141"/>
    </source>
</evidence>
<dbReference type="Gene3D" id="1.20.1070.10">
    <property type="entry name" value="Rhodopsin 7-helix transmembrane proteins"/>
    <property type="match status" value="1"/>
</dbReference>
<feature type="transmembrane region" description="Helical" evidence="9">
    <location>
        <begin position="106"/>
        <end position="124"/>
    </location>
</feature>
<dbReference type="PANTHER" id="PTHR45695">
    <property type="entry name" value="LEUCOKININ RECEPTOR-RELATED"/>
    <property type="match status" value="1"/>
</dbReference>
<feature type="domain" description="G-protein coupled receptors family 1 profile" evidence="10">
    <location>
        <begin position="41"/>
        <end position="302"/>
    </location>
</feature>
<feature type="transmembrane region" description="Helical" evidence="9">
    <location>
        <begin position="237"/>
        <end position="262"/>
    </location>
</feature>
<dbReference type="SUPFAM" id="SSF81321">
    <property type="entry name" value="Family A G protein-coupled receptor-like"/>
    <property type="match status" value="1"/>
</dbReference>
<evidence type="ECO:0000256" key="8">
    <source>
        <dbReference type="RuleBase" id="RU000688"/>
    </source>
</evidence>
<dbReference type="InterPro" id="IPR000276">
    <property type="entry name" value="GPCR_Rhodpsn"/>
</dbReference>
<evidence type="ECO:0000256" key="5">
    <source>
        <dbReference type="ARBA" id="ARBA00023136"/>
    </source>
</evidence>
<evidence type="ECO:0000256" key="4">
    <source>
        <dbReference type="ARBA" id="ARBA00023040"/>
    </source>
</evidence>
<gene>
    <name evidence="12 13" type="primary">LOC105843828</name>
</gene>
<evidence type="ECO:0000256" key="6">
    <source>
        <dbReference type="ARBA" id="ARBA00023170"/>
    </source>
</evidence>
<evidence type="ECO:0000313" key="11">
    <source>
        <dbReference type="Proteomes" id="UP001652625"/>
    </source>
</evidence>
<dbReference type="RefSeq" id="XP_065643920.1">
    <property type="nucleotide sequence ID" value="XM_065787848.1"/>
</dbReference>
<keyword evidence="4 8" id="KW-0297">G-protein coupled receptor</keyword>
<dbReference type="PROSITE" id="PS00237">
    <property type="entry name" value="G_PROTEIN_RECEP_F1_1"/>
    <property type="match status" value="1"/>
</dbReference>
<keyword evidence="11" id="KW-1185">Reference proteome</keyword>
<accession>A0ABM4B503</accession>
<evidence type="ECO:0000256" key="7">
    <source>
        <dbReference type="ARBA" id="ARBA00023224"/>
    </source>
</evidence>
<proteinExistence type="inferred from homology"/>